<dbReference type="GO" id="GO:0008270">
    <property type="term" value="F:zinc ion binding"/>
    <property type="evidence" value="ECO:0007669"/>
    <property type="project" value="InterPro"/>
</dbReference>
<dbReference type="RefSeq" id="XP_038781575.1">
    <property type="nucleotide sequence ID" value="XM_038935805.1"/>
</dbReference>
<evidence type="ECO:0000313" key="4">
    <source>
        <dbReference type="EMBL" id="KAF7671197.1"/>
    </source>
</evidence>
<keyword evidence="5" id="KW-1185">Reference proteome</keyword>
<feature type="domain" description="Xylanolytic transcriptional activator regulatory" evidence="3">
    <location>
        <begin position="292"/>
        <end position="365"/>
    </location>
</feature>
<feature type="region of interest" description="Disordered" evidence="2">
    <location>
        <begin position="1"/>
        <end position="59"/>
    </location>
</feature>
<organism evidence="4 5">
    <name type="scientific">Alternaria burnsii</name>
    <dbReference type="NCBI Taxonomy" id="1187904"/>
    <lineage>
        <taxon>Eukaryota</taxon>
        <taxon>Fungi</taxon>
        <taxon>Dikarya</taxon>
        <taxon>Ascomycota</taxon>
        <taxon>Pezizomycotina</taxon>
        <taxon>Dothideomycetes</taxon>
        <taxon>Pleosporomycetidae</taxon>
        <taxon>Pleosporales</taxon>
        <taxon>Pleosporineae</taxon>
        <taxon>Pleosporaceae</taxon>
        <taxon>Alternaria</taxon>
        <taxon>Alternaria sect. Alternaria</taxon>
    </lineage>
</organism>
<accession>A0A8H7AVB6</accession>
<keyword evidence="1" id="KW-0539">Nucleus</keyword>
<gene>
    <name evidence="4" type="ORF">GT037_010758</name>
</gene>
<proteinExistence type="predicted"/>
<reference evidence="4" key="1">
    <citation type="submission" date="2020-01" db="EMBL/GenBank/DDBJ databases">
        <authorList>
            <person name="Feng Z.H.Z."/>
        </authorList>
    </citation>
    <scope>NUCLEOTIDE SEQUENCE</scope>
    <source>
        <strain evidence="4">CBS107.38</strain>
    </source>
</reference>
<dbReference type="InterPro" id="IPR007219">
    <property type="entry name" value="XnlR_reg_dom"/>
</dbReference>
<feature type="region of interest" description="Disordered" evidence="2">
    <location>
        <begin position="667"/>
        <end position="687"/>
    </location>
</feature>
<dbReference type="PANTHER" id="PTHR47654">
    <property type="entry name" value="ZN(II)2CYS6 TRANSCRIPTION FACTOR (EUROFUNG)-RELATED"/>
    <property type="match status" value="1"/>
</dbReference>
<comment type="caution">
    <text evidence="4">The sequence shown here is derived from an EMBL/GenBank/DDBJ whole genome shotgun (WGS) entry which is preliminary data.</text>
</comment>
<dbReference type="Pfam" id="PF04082">
    <property type="entry name" value="Fungal_trans"/>
    <property type="match status" value="1"/>
</dbReference>
<name>A0A8H7AVB6_9PLEO</name>
<protein>
    <recommendedName>
        <fullName evidence="3">Xylanolytic transcriptional activator regulatory domain-containing protein</fullName>
    </recommendedName>
</protein>
<evidence type="ECO:0000259" key="3">
    <source>
        <dbReference type="SMART" id="SM00906"/>
    </source>
</evidence>
<sequence>MVKLLQQIEDSVPDEQKQQIADTLSRVTADVSDAMALSEHESPPTTEDTGTESDVSAGVGSNYEADILDEDLHKERDSQSTGFIGKSSEVQWLRHLQHDTERDKESLSASESLYVFPSVTPEFSKRRTEILRQHQQQKSKIPTSISTFYLDNEGIEIDYAVEPYKLPTIEVAQRLIQRYMHTVHDTFPVLSQETFINQVRGYYASVTQGTPCDMSETWLAMLNLVFAIGARFSHLTEADWQADSRDHIVYQSRAQILDLGEPSLAHQPDLARIQVTALFAFYFSTVGNVNRSWVAIGIALRYALALGLHLRNEDETLSTAEKEILVHVWWALQIFEGSLSIMLGRPSLVHEDQYSTPLPLPVSMEQLSDDFATPYWDNQYKGAGIHGDAGRSAPTASEPSSASSLLRHMAEINVIGQNAMAGLYSANISTKSWKDIQRTMVDLCGELERWKQMLPQGLDSISWNDVSRFGRNRLMLQMSYIRVQILTTRPCLCRVNSRIPNQTESSASCNGDMARACVNAAKKLTDILPDHATAAQMFETGPWWSLVHHIMQALTVLLVELSYCMDHVSGDQGLLPRVKKLTRRLRMLGETDRVAERAYRTSFNILKTLALRLRFDISNLLQEDVSFLVTPLSQSHAVASDPSQINYNYGVSSQSMFTFPPPLFQGNSQTPVSAGRTGTSPQGSSEFGSSFGNLFRTAHDQHNHFLFEGQSS</sequence>
<dbReference type="GO" id="GO:0003677">
    <property type="term" value="F:DNA binding"/>
    <property type="evidence" value="ECO:0007669"/>
    <property type="project" value="InterPro"/>
</dbReference>
<dbReference type="GeneID" id="62208983"/>
<evidence type="ECO:0000313" key="5">
    <source>
        <dbReference type="Proteomes" id="UP000596902"/>
    </source>
</evidence>
<dbReference type="PANTHER" id="PTHR47654:SF5">
    <property type="entry name" value="TRANSCRIPTION FACTOR DOMAIN-CONTAINING PROTEIN"/>
    <property type="match status" value="1"/>
</dbReference>
<dbReference type="EMBL" id="JAAABM010000024">
    <property type="protein sequence ID" value="KAF7671197.1"/>
    <property type="molecule type" value="Genomic_DNA"/>
</dbReference>
<feature type="compositionally biased region" description="Polar residues" evidence="2">
    <location>
        <begin position="43"/>
        <end position="54"/>
    </location>
</feature>
<dbReference type="AlphaFoldDB" id="A0A8H7AVB6"/>
<reference evidence="4" key="2">
    <citation type="submission" date="2020-08" db="EMBL/GenBank/DDBJ databases">
        <title>Draft Genome Sequence of Cumin Blight Pathogen Alternaria burnsii.</title>
        <authorList>
            <person name="Feng Z."/>
        </authorList>
    </citation>
    <scope>NUCLEOTIDE SEQUENCE</scope>
    <source>
        <strain evidence="4">CBS107.38</strain>
    </source>
</reference>
<dbReference type="SMART" id="SM00906">
    <property type="entry name" value="Fungal_trans"/>
    <property type="match status" value="1"/>
</dbReference>
<dbReference type="InterPro" id="IPR053230">
    <property type="entry name" value="Trans_reg_galc"/>
</dbReference>
<evidence type="ECO:0000256" key="1">
    <source>
        <dbReference type="ARBA" id="ARBA00023242"/>
    </source>
</evidence>
<evidence type="ECO:0000256" key="2">
    <source>
        <dbReference type="SAM" id="MobiDB-lite"/>
    </source>
</evidence>
<dbReference type="GO" id="GO:0006351">
    <property type="term" value="P:DNA-templated transcription"/>
    <property type="evidence" value="ECO:0007669"/>
    <property type="project" value="InterPro"/>
</dbReference>
<dbReference type="Proteomes" id="UP000596902">
    <property type="component" value="Unassembled WGS sequence"/>
</dbReference>
<dbReference type="CDD" id="cd12148">
    <property type="entry name" value="fungal_TF_MHR"/>
    <property type="match status" value="1"/>
</dbReference>